<evidence type="ECO:0000313" key="2">
    <source>
        <dbReference type="EMBL" id="BFP52599.1"/>
    </source>
</evidence>
<dbReference type="Pfam" id="PF03235">
    <property type="entry name" value="GmrSD_N"/>
    <property type="match status" value="1"/>
</dbReference>
<sequence length="556" mass="62739">MGEVGMVKDISVVPEVQFLEEVLEWISRGELRVPKFQRPFLWRPEQMLQLFDSMERGYPVGSLLIWEPSMPLASLDSIGGRSIPPAPEGGKVAYVLDGHQRLSTLFGVLHRLADAPQSTLQEDWMWWVYRPLDRADSSDGARYRHWKSGEKVPENYLPMRSVLRTLDFLEYARQVSDTYSRTEADRLTKESERIAQRVKNYKVSVVRMQGGTLQQAVEVFSRINSSGQKMRPDQMVSALTYGTTGPETLSDKMEEIQARIANSGFGEIPIMTIFQTVLALSGEEDVQNPSWEMMARKVQGQLLGAVEKTDRTLQEVVDFLKGEASVPLARLVPYNIQIMLLAVFFHFSGQVDDGRRNKLRDWFWITSLAGTFAGANTTQVRKFIEEMKAFAEGRGELSYSSERARAFPERFDLRSARVRAYLLWDLQTFPERKNLDGDPIKVVDQLATAHRETYRHIITQSGVPGASSPANRIVMATPPGLSIRQAFIKLAEEGSTDILDSHGVSLASVEYLKADDYAGFIVARQHEVAARERAFIEGLGIQSSEQEFGEADIDTE</sequence>
<organism evidence="2">
    <name type="scientific">Streptomyces sp. CMC78</name>
    <dbReference type="NCBI Taxonomy" id="3231512"/>
    <lineage>
        <taxon>Bacteria</taxon>
        <taxon>Bacillati</taxon>
        <taxon>Actinomycetota</taxon>
        <taxon>Actinomycetes</taxon>
        <taxon>Kitasatosporales</taxon>
        <taxon>Streptomycetaceae</taxon>
        <taxon>Streptomyces</taxon>
    </lineage>
</organism>
<name>A0AB33KGJ7_9ACTN</name>
<feature type="domain" description="GmrSD restriction endonucleases N-terminal" evidence="1">
    <location>
        <begin position="22"/>
        <end position="238"/>
    </location>
</feature>
<reference evidence="2" key="1">
    <citation type="submission" date="2024-07" db="EMBL/GenBank/DDBJ databases">
        <title>Complete genome sequences of cellulolytic bacteria, Kitasatospora sp. CMC57 and Streptomyces sp. CMC78, isolated from Japanese agricultural soil.</title>
        <authorList>
            <person name="Hashimoto T."/>
            <person name="Ito M."/>
            <person name="Iwamoto M."/>
            <person name="Fukahori D."/>
            <person name="Shoda T."/>
            <person name="Sakoda M."/>
            <person name="Morohoshi T."/>
            <person name="Mitsuboshi M."/>
            <person name="Nishizawa T."/>
        </authorList>
    </citation>
    <scope>NUCLEOTIDE SEQUENCE</scope>
    <source>
        <strain evidence="2">CMC78</strain>
    </source>
</reference>
<dbReference type="EMBL" id="AP035884">
    <property type="protein sequence ID" value="BFP52599.1"/>
    <property type="molecule type" value="Genomic_DNA"/>
</dbReference>
<dbReference type="InterPro" id="IPR004919">
    <property type="entry name" value="GmrSD_N"/>
</dbReference>
<protein>
    <submittedName>
        <fullName evidence="2">DUF262 domain-containing protein</fullName>
    </submittedName>
</protein>
<dbReference type="KEGG" id="stcm:SCMC78_24060"/>
<gene>
    <name evidence="2" type="ORF">SCMC78_24060</name>
</gene>
<evidence type="ECO:0000259" key="1">
    <source>
        <dbReference type="Pfam" id="PF03235"/>
    </source>
</evidence>
<dbReference type="AlphaFoldDB" id="A0AB33KGJ7"/>
<dbReference type="PANTHER" id="PTHR37292:SF2">
    <property type="entry name" value="DUF262 DOMAIN-CONTAINING PROTEIN"/>
    <property type="match status" value="1"/>
</dbReference>
<dbReference type="PANTHER" id="PTHR37292">
    <property type="entry name" value="VNG6097C"/>
    <property type="match status" value="1"/>
</dbReference>
<accession>A0AB33KGJ7</accession>
<proteinExistence type="predicted"/>